<sequence>MIFNTTYNNREYDTESALLVGEKFSFLKRIKLGGIGSGRLMIKTISLKLNTAKQQFSEIQYGNIELRPKGIIVHFTQKLARCSWVIPYYRLVIYNAQFFSIHANGNCIQFTKNKNYLNNKKFINKMIDLKNDALNLSYYDY</sequence>
<dbReference type="AlphaFoldDB" id="A0A2P6CDD9"/>
<organism evidence="1 2">
    <name type="scientific">Polaribacter butkevichii</name>
    <dbReference type="NCBI Taxonomy" id="218490"/>
    <lineage>
        <taxon>Bacteria</taxon>
        <taxon>Pseudomonadati</taxon>
        <taxon>Bacteroidota</taxon>
        <taxon>Flavobacteriia</taxon>
        <taxon>Flavobacteriales</taxon>
        <taxon>Flavobacteriaceae</taxon>
    </lineage>
</organism>
<keyword evidence="2" id="KW-1185">Reference proteome</keyword>
<evidence type="ECO:0000313" key="2">
    <source>
        <dbReference type="Proteomes" id="UP000247345"/>
    </source>
</evidence>
<dbReference type="Proteomes" id="UP000247345">
    <property type="component" value="Unassembled WGS sequence"/>
</dbReference>
<evidence type="ECO:0000313" key="1">
    <source>
        <dbReference type="EMBL" id="PQJ72920.1"/>
    </source>
</evidence>
<dbReference type="RefSeq" id="WP_105048588.1">
    <property type="nucleotide sequence ID" value="NZ_CP150661.1"/>
</dbReference>
<dbReference type="OrthoDB" id="1436588at2"/>
<name>A0A2P6CDD9_9FLAO</name>
<accession>A0A2P6CDD9</accession>
<reference evidence="1 2" key="1">
    <citation type="submission" date="2016-12" db="EMBL/GenBank/DDBJ databases">
        <title>Trade-off between light-utilization and light-protection in marine flavobacteria.</title>
        <authorList>
            <person name="Kumagai Y."/>
            <person name="Yoshizawa S."/>
            <person name="Kogure K."/>
            <person name="Iwasaki W."/>
        </authorList>
    </citation>
    <scope>NUCLEOTIDE SEQUENCE [LARGE SCALE GENOMIC DNA]</scope>
    <source>
        <strain evidence="1 2">KCTC 12100</strain>
    </source>
</reference>
<comment type="caution">
    <text evidence="1">The sequence shown here is derived from an EMBL/GenBank/DDBJ whole genome shotgun (WGS) entry which is preliminary data.</text>
</comment>
<dbReference type="EMBL" id="MSCK01000001">
    <property type="protein sequence ID" value="PQJ72920.1"/>
    <property type="molecule type" value="Genomic_DNA"/>
</dbReference>
<proteinExistence type="predicted"/>
<protein>
    <submittedName>
        <fullName evidence="1">Uncharacterized protein</fullName>
    </submittedName>
</protein>
<gene>
    <name evidence="1" type="ORF">BTO14_06475</name>
</gene>